<dbReference type="InterPro" id="IPR012337">
    <property type="entry name" value="RNaseH-like_sf"/>
</dbReference>
<dbReference type="Proteomes" id="UP001302367">
    <property type="component" value="Chromosome 7"/>
</dbReference>
<dbReference type="PANTHER" id="PTHR12801">
    <property type="entry name" value="RNA EXONUCLEASE REXO1 / RECO3 FAMILY MEMBER-RELATED"/>
    <property type="match status" value="1"/>
</dbReference>
<name>A0A2G5HJ63_CERBT</name>
<dbReference type="SUPFAM" id="SSF53098">
    <property type="entry name" value="Ribonuclease H-like"/>
    <property type="match status" value="1"/>
</dbReference>
<organism evidence="5 7">
    <name type="scientific">Cercospora beticola</name>
    <name type="common">Sugarbeet leaf spot fungus</name>
    <dbReference type="NCBI Taxonomy" id="122368"/>
    <lineage>
        <taxon>Eukaryota</taxon>
        <taxon>Fungi</taxon>
        <taxon>Dikarya</taxon>
        <taxon>Ascomycota</taxon>
        <taxon>Pezizomycotina</taxon>
        <taxon>Dothideomycetes</taxon>
        <taxon>Dothideomycetidae</taxon>
        <taxon>Mycosphaerellales</taxon>
        <taxon>Mycosphaerellaceae</taxon>
        <taxon>Cercospora</taxon>
    </lineage>
</organism>
<dbReference type="InterPro" id="IPR036397">
    <property type="entry name" value="RNaseH_sf"/>
</dbReference>
<dbReference type="AlphaFoldDB" id="A0A2G5HJ63"/>
<dbReference type="GO" id="GO:0004527">
    <property type="term" value="F:exonuclease activity"/>
    <property type="evidence" value="ECO:0007669"/>
    <property type="project" value="UniProtKB-KW"/>
</dbReference>
<evidence type="ECO:0000313" key="5">
    <source>
        <dbReference type="EMBL" id="PIA92252.1"/>
    </source>
</evidence>
<evidence type="ECO:0008006" key="9">
    <source>
        <dbReference type="Google" id="ProtNLM"/>
    </source>
</evidence>
<evidence type="ECO:0000313" key="8">
    <source>
        <dbReference type="Proteomes" id="UP001302367"/>
    </source>
</evidence>
<dbReference type="EMBL" id="LKMD01000106">
    <property type="protein sequence ID" value="PIA92252.1"/>
    <property type="molecule type" value="Genomic_DNA"/>
</dbReference>
<reference evidence="5 7" key="1">
    <citation type="submission" date="2015-10" db="EMBL/GenBank/DDBJ databases">
        <title>The cercosporin biosynthetic gene cluster was horizontally transferred to several fungal lineages and shown to be expanded in Cercospora beticola based on microsynteny with recipient genomes.</title>
        <authorList>
            <person name="De Jonge R."/>
            <person name="Ebert M.K."/>
            <person name="Suttle J.C."/>
            <person name="Jurick Ii W.M."/>
            <person name="Secor G.A."/>
            <person name="Thomma B.P."/>
            <person name="Van De Peer Y."/>
            <person name="Bolton M.D."/>
        </authorList>
    </citation>
    <scope>NUCLEOTIDE SEQUENCE [LARGE SCALE GENOMIC DNA]</scope>
    <source>
        <strain evidence="5 7">09-40</strain>
    </source>
</reference>
<keyword evidence="2" id="KW-0378">Hydrolase</keyword>
<dbReference type="Proteomes" id="UP000230605">
    <property type="component" value="Chromosome 7"/>
</dbReference>
<evidence type="ECO:0000256" key="2">
    <source>
        <dbReference type="ARBA" id="ARBA00022801"/>
    </source>
</evidence>
<evidence type="ECO:0000313" key="6">
    <source>
        <dbReference type="EMBL" id="WPB06204.1"/>
    </source>
</evidence>
<evidence type="ECO:0000256" key="4">
    <source>
        <dbReference type="SAM" id="MobiDB-lite"/>
    </source>
</evidence>
<dbReference type="OrthoDB" id="8191639at2759"/>
<reference evidence="6 8" key="2">
    <citation type="submission" date="2023-09" db="EMBL/GenBank/DDBJ databases">
        <title>Complete-Gapless Cercospora beticola genome.</title>
        <authorList>
            <person name="Wyatt N.A."/>
            <person name="Spanner R.E."/>
            <person name="Bolton M.D."/>
        </authorList>
    </citation>
    <scope>NUCLEOTIDE SEQUENCE [LARGE SCALE GENOMIC DNA]</scope>
    <source>
        <strain evidence="6">Cb09-40</strain>
    </source>
</reference>
<feature type="region of interest" description="Disordered" evidence="4">
    <location>
        <begin position="16"/>
        <end position="53"/>
    </location>
</feature>
<evidence type="ECO:0000313" key="7">
    <source>
        <dbReference type="Proteomes" id="UP000230605"/>
    </source>
</evidence>
<evidence type="ECO:0000256" key="3">
    <source>
        <dbReference type="ARBA" id="ARBA00022839"/>
    </source>
</evidence>
<proteinExistence type="predicted"/>
<dbReference type="InterPro" id="IPR047021">
    <property type="entry name" value="REXO1/3/4-like"/>
</dbReference>
<dbReference type="GO" id="GO:0005634">
    <property type="term" value="C:nucleus"/>
    <property type="evidence" value="ECO:0007669"/>
    <property type="project" value="TreeGrafter"/>
</dbReference>
<accession>A0A2G5HJ63</accession>
<dbReference type="GO" id="GO:0003676">
    <property type="term" value="F:nucleic acid binding"/>
    <property type="evidence" value="ECO:0007669"/>
    <property type="project" value="InterPro"/>
</dbReference>
<keyword evidence="1" id="KW-0540">Nuclease</keyword>
<keyword evidence="3" id="KW-0269">Exonuclease</keyword>
<dbReference type="EMBL" id="CP134190">
    <property type="protein sequence ID" value="WPB06204.1"/>
    <property type="molecule type" value="Genomic_DNA"/>
</dbReference>
<sequence>MVNQILPVPRTFVKWMPRQGHAPTPNTSWVANPQNPRLPNAPAPRPSPATQTEPRWDLVLPGEPLACDIEFQDYHIAGDVHGSWHKKAGNKRWQNRLGWICVVNTRGEIVLDTFVSYPSEANVEAKMPRAPGKTFGVTWKRVDPRNGAVDGRIVEEWCEKLFANRTVVLHGGSNDRRAWYYQDPFARATVRDTQWLYRYSEAGENKPCPGLALLAENLLNRIIQVGNDHTAEEDALATMDIYLLRNAYDRAAEAARWQAVYRG</sequence>
<protein>
    <recommendedName>
        <fullName evidence="9">Exonuclease domain-containing protein</fullName>
    </recommendedName>
</protein>
<dbReference type="Gene3D" id="3.30.420.10">
    <property type="entry name" value="Ribonuclease H-like superfamily/Ribonuclease H"/>
    <property type="match status" value="1"/>
</dbReference>
<gene>
    <name evidence="5" type="ORF">CB0940_09478</name>
    <name evidence="6" type="ORF">RHO25_010861</name>
</gene>
<evidence type="ECO:0000256" key="1">
    <source>
        <dbReference type="ARBA" id="ARBA00022722"/>
    </source>
</evidence>
<keyword evidence="8" id="KW-1185">Reference proteome</keyword>